<dbReference type="InterPro" id="IPR011528">
    <property type="entry name" value="NERD"/>
</dbReference>
<comment type="caution">
    <text evidence="2">The sequence shown here is derived from an EMBL/GenBank/DDBJ whole genome shotgun (WGS) entry which is preliminary data.</text>
</comment>
<evidence type="ECO:0000313" key="2">
    <source>
        <dbReference type="EMBL" id="MBS8266487.1"/>
    </source>
</evidence>
<dbReference type="EMBL" id="QTKX01000003">
    <property type="protein sequence ID" value="MBS8266487.1"/>
    <property type="molecule type" value="Genomic_DNA"/>
</dbReference>
<name>A0A944CPC3_9BACI</name>
<dbReference type="Proteomes" id="UP000761411">
    <property type="component" value="Unassembled WGS sequence"/>
</dbReference>
<evidence type="ECO:0000259" key="1">
    <source>
        <dbReference type="PROSITE" id="PS50965"/>
    </source>
</evidence>
<dbReference type="PROSITE" id="PS50965">
    <property type="entry name" value="NERD"/>
    <property type="match status" value="1"/>
</dbReference>
<reference evidence="2 3" key="1">
    <citation type="journal article" date="2021" name="Microorganisms">
        <title>Bacterial Dimethylsulfoniopropionate Biosynthesis in the East China Sea.</title>
        <authorList>
            <person name="Liu J."/>
            <person name="Zhang Y."/>
            <person name="Liu J."/>
            <person name="Zhong H."/>
            <person name="Williams B.T."/>
            <person name="Zheng Y."/>
            <person name="Curson A.R.J."/>
            <person name="Sun C."/>
            <person name="Sun H."/>
            <person name="Song D."/>
            <person name="Wagner Mackenzie B."/>
            <person name="Bermejo Martinez A."/>
            <person name="Todd J.D."/>
            <person name="Zhang X.H."/>
        </authorList>
    </citation>
    <scope>NUCLEOTIDE SEQUENCE [LARGE SCALE GENOMIC DNA]</scope>
    <source>
        <strain evidence="2 3">ESS08</strain>
    </source>
</reference>
<protein>
    <submittedName>
        <fullName evidence="2">NERD domain-containing protein</fullName>
    </submittedName>
</protein>
<proteinExistence type="predicted"/>
<organism evidence="2 3">
    <name type="scientific">Mesobacillus boroniphilus</name>
    <dbReference type="NCBI Taxonomy" id="308892"/>
    <lineage>
        <taxon>Bacteria</taxon>
        <taxon>Bacillati</taxon>
        <taxon>Bacillota</taxon>
        <taxon>Bacilli</taxon>
        <taxon>Bacillales</taxon>
        <taxon>Bacillaceae</taxon>
        <taxon>Mesobacillus</taxon>
    </lineage>
</organism>
<accession>A0A944CPC3</accession>
<keyword evidence="3" id="KW-1185">Reference proteome</keyword>
<sequence length="309" mass="36069">MKEERKWNMIVKERTKPEELVILQTLKARMELEEKDAQNLRTLEKGYEGEVHFDHWFTNHIVESLIINDLLLEVNGTHFQIDSLVITQDRLHLFEVKNLEGDYYLDGDKFKTVAGTEIKNPLHQLSRAESLLKQLLKNLGFYIPLEPHLVFINPEFALLQTPLKSPIILPNQLNRFMDKMNRTTSKLTNKHTKLAEALLSLHIKKSPFSRVPGYDFDRLRKGVICEACGEFLESYSRNKFICRQCESQEHIESVVIRAAKSFQLLFPERKVTTATLYEWIDARIPPKTIRRVLKSNFSAKGECSSTYYE</sequence>
<dbReference type="AlphaFoldDB" id="A0A944CPC3"/>
<feature type="domain" description="NERD" evidence="1">
    <location>
        <begin position="45"/>
        <end position="155"/>
    </location>
</feature>
<gene>
    <name evidence="2" type="ORF">DYI25_18865</name>
</gene>
<evidence type="ECO:0000313" key="3">
    <source>
        <dbReference type="Proteomes" id="UP000761411"/>
    </source>
</evidence>
<dbReference type="Pfam" id="PF08378">
    <property type="entry name" value="NERD"/>
    <property type="match status" value="1"/>
</dbReference>